<evidence type="ECO:0000313" key="7">
    <source>
        <dbReference type="EMBL" id="BAC89602.1"/>
    </source>
</evidence>
<dbReference type="Pfam" id="PF02518">
    <property type="entry name" value="HATPase_c"/>
    <property type="match status" value="1"/>
</dbReference>
<dbReference type="STRING" id="251221.gene:10759151"/>
<dbReference type="CDD" id="cd00038">
    <property type="entry name" value="CAP_ED"/>
    <property type="match status" value="1"/>
</dbReference>
<keyword evidence="3" id="KW-0808">Transferase</keyword>
<dbReference type="PRINTS" id="PR00344">
    <property type="entry name" value="BCTRLSENSOR"/>
</dbReference>
<evidence type="ECO:0000256" key="1">
    <source>
        <dbReference type="ARBA" id="ARBA00000085"/>
    </source>
</evidence>
<dbReference type="SMART" id="SM00100">
    <property type="entry name" value="cNMP"/>
    <property type="match status" value="1"/>
</dbReference>
<dbReference type="GO" id="GO:0007165">
    <property type="term" value="P:signal transduction"/>
    <property type="evidence" value="ECO:0000318"/>
    <property type="project" value="GO_Central"/>
</dbReference>
<sequence>MLDIETLQRVPLFANLPEERLHWLLGEGRELWLEPGQIHRAAGEPADYVFVILEGEIQIVKHEGQQEILLVTHVPYTLYGELPILTGDPHYWASGRAQVRCRIFEFGKEAFWEMLSSCSCVTTSILRTMALRMQAVQTLSQHREKLVALGNLAAGLAHELNNPAAAAQRAARRLQEIFQVLQPAALQLGRQVVDCEQQAFLVGLQREALARAASTSRLDPLTRSDREEEIAAWLETHGVTQCWQLAPTLVGAGLDTDWLAKIAERMPAPALDKVLVWLEANLSGVGLLTELVQSTERISKLVKSIKDYSYLDQAPLQEVDIHQGLESTLTMLGHRLNGSIAVERDYDYTLPAITAYGSELNQVWTNLIDNAIDALEANGCGCIRIRTRHEHEVVLVEIADDGPGIPAAAQSHIFDPFFTTKAVGEGTGLGLHIVYQVVVVQHHGDVRLLCEPGDTRFQVRLPLRIG</sequence>
<reference evidence="7 8" key="1">
    <citation type="journal article" date="2003" name="DNA Res.">
        <title>Complete genome structure of Gloeobacter violaceus PCC 7421, a cyanobacterium that lacks thylakoids.</title>
        <authorList>
            <person name="Nakamura Y."/>
            <person name="Kaneko T."/>
            <person name="Sato S."/>
            <person name="Mimuro M."/>
            <person name="Miyashita H."/>
            <person name="Tsuchiya T."/>
            <person name="Sasamoto S."/>
            <person name="Watanabe A."/>
            <person name="Kawashima K."/>
            <person name="Kishida Y."/>
            <person name="Kiyokawa C."/>
            <person name="Kohara M."/>
            <person name="Matsumoto M."/>
            <person name="Matsuno A."/>
            <person name="Nakazaki N."/>
            <person name="Shimpo S."/>
            <person name="Takeuchi C."/>
            <person name="Yamada M."/>
            <person name="Tabata S."/>
        </authorList>
    </citation>
    <scope>NUCLEOTIDE SEQUENCE [LARGE SCALE GENOMIC DNA]</scope>
    <source>
        <strain evidence="8">ATCC 29082 / PCC 7421</strain>
    </source>
</reference>
<evidence type="ECO:0000256" key="4">
    <source>
        <dbReference type="ARBA" id="ARBA00023012"/>
    </source>
</evidence>
<dbReference type="Proteomes" id="UP000000557">
    <property type="component" value="Chromosome"/>
</dbReference>
<gene>
    <name evidence="7" type="ordered locus">gll1661</name>
</gene>
<dbReference type="EC" id="2.7.13.3" evidence="2"/>
<dbReference type="PATRIC" id="fig|251221.4.peg.1698"/>
<dbReference type="HOGENOM" id="CLU_000445_114_81_3"/>
<dbReference type="InterPro" id="IPR003594">
    <property type="entry name" value="HATPase_dom"/>
</dbReference>
<dbReference type="InterPro" id="IPR004358">
    <property type="entry name" value="Sig_transdc_His_kin-like_C"/>
</dbReference>
<protein>
    <recommendedName>
        <fullName evidence="2">histidine kinase</fullName>
        <ecNumber evidence="2">2.7.13.3</ecNumber>
    </recommendedName>
</protein>
<dbReference type="InterPro" id="IPR000595">
    <property type="entry name" value="cNMP-bd_dom"/>
</dbReference>
<dbReference type="PANTHER" id="PTHR43065:SF48">
    <property type="entry name" value="HISTIDINE KINASE"/>
    <property type="match status" value="1"/>
</dbReference>
<accession>Q7NK19</accession>
<dbReference type="Gene3D" id="1.10.287.130">
    <property type="match status" value="1"/>
</dbReference>
<dbReference type="SMART" id="SM00387">
    <property type="entry name" value="HATPase_c"/>
    <property type="match status" value="1"/>
</dbReference>
<name>Q7NK19_GLOVI</name>
<dbReference type="GO" id="GO:0000155">
    <property type="term" value="F:phosphorelay sensor kinase activity"/>
    <property type="evidence" value="ECO:0000318"/>
    <property type="project" value="GO_Central"/>
</dbReference>
<feature type="domain" description="Cyclic nucleotide-binding" evidence="5">
    <location>
        <begin position="12"/>
        <end position="115"/>
    </location>
</feature>
<evidence type="ECO:0000256" key="2">
    <source>
        <dbReference type="ARBA" id="ARBA00012438"/>
    </source>
</evidence>
<dbReference type="InterPro" id="IPR014710">
    <property type="entry name" value="RmlC-like_jellyroll"/>
</dbReference>
<dbReference type="InterPro" id="IPR005467">
    <property type="entry name" value="His_kinase_dom"/>
</dbReference>
<keyword evidence="8" id="KW-1185">Reference proteome</keyword>
<dbReference type="KEGG" id="gvi:gll1661"/>
<dbReference type="PhylomeDB" id="Q7NK19"/>
<dbReference type="Gene3D" id="3.30.565.10">
    <property type="entry name" value="Histidine kinase-like ATPase, C-terminal domain"/>
    <property type="match status" value="1"/>
</dbReference>
<evidence type="ECO:0000259" key="5">
    <source>
        <dbReference type="PROSITE" id="PS50042"/>
    </source>
</evidence>
<dbReference type="Pfam" id="PF00027">
    <property type="entry name" value="cNMP_binding"/>
    <property type="match status" value="1"/>
</dbReference>
<dbReference type="InterPro" id="IPR036890">
    <property type="entry name" value="HATPase_C_sf"/>
</dbReference>
<dbReference type="SUPFAM" id="SSF51206">
    <property type="entry name" value="cAMP-binding domain-like"/>
    <property type="match status" value="1"/>
</dbReference>
<proteinExistence type="predicted"/>
<dbReference type="Gene3D" id="2.60.120.10">
    <property type="entry name" value="Jelly Rolls"/>
    <property type="match status" value="1"/>
</dbReference>
<evidence type="ECO:0000313" key="8">
    <source>
        <dbReference type="Proteomes" id="UP000000557"/>
    </source>
</evidence>
<organism evidence="7 8">
    <name type="scientific">Gloeobacter violaceus (strain ATCC 29082 / PCC 7421)</name>
    <dbReference type="NCBI Taxonomy" id="251221"/>
    <lineage>
        <taxon>Bacteria</taxon>
        <taxon>Bacillati</taxon>
        <taxon>Cyanobacteriota</taxon>
        <taxon>Cyanophyceae</taxon>
        <taxon>Gloeobacterales</taxon>
        <taxon>Gloeobacteraceae</taxon>
        <taxon>Gloeobacter</taxon>
    </lineage>
</organism>
<evidence type="ECO:0000256" key="3">
    <source>
        <dbReference type="ARBA" id="ARBA00022777"/>
    </source>
</evidence>
<dbReference type="PROSITE" id="PS50042">
    <property type="entry name" value="CNMP_BINDING_3"/>
    <property type="match status" value="1"/>
</dbReference>
<feature type="domain" description="Histidine kinase" evidence="6">
    <location>
        <begin position="287"/>
        <end position="465"/>
    </location>
</feature>
<dbReference type="InterPro" id="IPR018490">
    <property type="entry name" value="cNMP-bd_dom_sf"/>
</dbReference>
<keyword evidence="3" id="KW-0418">Kinase</keyword>
<evidence type="ECO:0000259" key="6">
    <source>
        <dbReference type="PROSITE" id="PS50109"/>
    </source>
</evidence>
<dbReference type="AlphaFoldDB" id="Q7NK19"/>
<dbReference type="SUPFAM" id="SSF55874">
    <property type="entry name" value="ATPase domain of HSP90 chaperone/DNA topoisomerase II/histidine kinase"/>
    <property type="match status" value="1"/>
</dbReference>
<dbReference type="PANTHER" id="PTHR43065">
    <property type="entry name" value="SENSOR HISTIDINE KINASE"/>
    <property type="match status" value="1"/>
</dbReference>
<dbReference type="EnsemblBacteria" id="BAC89602">
    <property type="protein sequence ID" value="BAC89602"/>
    <property type="gene ID" value="BAC89602"/>
</dbReference>
<dbReference type="EMBL" id="BA000045">
    <property type="protein sequence ID" value="BAC89602.1"/>
    <property type="molecule type" value="Genomic_DNA"/>
</dbReference>
<dbReference type="eggNOG" id="COG4191">
    <property type="taxonomic scope" value="Bacteria"/>
</dbReference>
<dbReference type="eggNOG" id="COG2905">
    <property type="taxonomic scope" value="Bacteria"/>
</dbReference>
<dbReference type="OrthoDB" id="9773246at2"/>
<dbReference type="RefSeq" id="WP_011141660.1">
    <property type="nucleotide sequence ID" value="NC_005125.1"/>
</dbReference>
<dbReference type="PROSITE" id="PS50109">
    <property type="entry name" value="HIS_KIN"/>
    <property type="match status" value="1"/>
</dbReference>
<reference evidence="7 8" key="2">
    <citation type="journal article" date="2003" name="DNA Res.">
        <title>Complete genome structure of Gloeobacter violaceus PCC 7421, a cyanobacterium that lacks thylakoids (supplement).</title>
        <authorList>
            <person name="Nakamura Y."/>
            <person name="Kaneko T."/>
            <person name="Sato S."/>
            <person name="Mimuro M."/>
            <person name="Miyashita H."/>
            <person name="Tsuchiya T."/>
            <person name="Sasamoto S."/>
            <person name="Watanabe A."/>
            <person name="Kawashima K."/>
            <person name="Kishida Y."/>
            <person name="Kiyokawa C."/>
            <person name="Kohara M."/>
            <person name="Matsumoto M."/>
            <person name="Matsuno A."/>
            <person name="Nakazaki N."/>
            <person name="Shimpo S."/>
            <person name="Takeuchi C."/>
            <person name="Yamada M."/>
            <person name="Tabata S."/>
        </authorList>
    </citation>
    <scope>NUCLEOTIDE SEQUENCE [LARGE SCALE GENOMIC DNA]</scope>
    <source>
        <strain evidence="8">ATCC 29082 / PCC 7421</strain>
    </source>
</reference>
<keyword evidence="4" id="KW-0902">Two-component regulatory system</keyword>
<comment type="catalytic activity">
    <reaction evidence="1">
        <text>ATP + protein L-histidine = ADP + protein N-phospho-L-histidine.</text>
        <dbReference type="EC" id="2.7.13.3"/>
    </reaction>
</comment>
<dbReference type="InParanoid" id="Q7NK19"/>